<gene>
    <name evidence="2" type="ORF">HNR53_002823</name>
</gene>
<evidence type="ECO:0000313" key="2">
    <source>
        <dbReference type="EMBL" id="MBB6446173.1"/>
    </source>
</evidence>
<dbReference type="GO" id="GO:0004322">
    <property type="term" value="F:ferroxidase activity"/>
    <property type="evidence" value="ECO:0007669"/>
    <property type="project" value="UniProtKB-EC"/>
</dbReference>
<proteinExistence type="predicted"/>
<organism evidence="2 3">
    <name type="scientific">Bacillus benzoevorans</name>
    <dbReference type="NCBI Taxonomy" id="1456"/>
    <lineage>
        <taxon>Bacteria</taxon>
        <taxon>Bacillati</taxon>
        <taxon>Bacillota</taxon>
        <taxon>Bacilli</taxon>
        <taxon>Bacillales</taxon>
        <taxon>Bacillaceae</taxon>
        <taxon>Bacillus</taxon>
    </lineage>
</organism>
<dbReference type="EMBL" id="JACHGK010000009">
    <property type="protein sequence ID" value="MBB6446173.1"/>
    <property type="molecule type" value="Genomic_DNA"/>
</dbReference>
<comment type="caution">
    <text evidence="2">The sequence shown here is derived from an EMBL/GenBank/DDBJ whole genome shotgun (WGS) entry which is preliminary data.</text>
</comment>
<keyword evidence="2" id="KW-0560">Oxidoreductase</keyword>
<dbReference type="InterPro" id="IPR009078">
    <property type="entry name" value="Ferritin-like_SF"/>
</dbReference>
<reference evidence="2 3" key="1">
    <citation type="submission" date="2020-08" db="EMBL/GenBank/DDBJ databases">
        <title>Genomic Encyclopedia of Type Strains, Phase IV (KMG-IV): sequencing the most valuable type-strain genomes for metagenomic binning, comparative biology and taxonomic classification.</title>
        <authorList>
            <person name="Goeker M."/>
        </authorList>
    </citation>
    <scope>NUCLEOTIDE SEQUENCE [LARGE SCALE GENOMIC DNA]</scope>
    <source>
        <strain evidence="2 3">DSM 5391</strain>
    </source>
</reference>
<keyword evidence="3" id="KW-1185">Reference proteome</keyword>
<dbReference type="Proteomes" id="UP000531594">
    <property type="component" value="Unassembled WGS sequence"/>
</dbReference>
<sequence length="141" mass="16036">MEDKVVKELNEFLEGNFMAIHAYEKYIHHIEDPLCKDKLQEIQKEHKMHAMQIAERIQDLGGIPADDVGIKGSIAEWMANLTQATDGTQHILKDALTGEQRGIEISQELVKGDLDPESLELVKSILRRDEKHAEELNGMIH</sequence>
<dbReference type="SUPFAM" id="SSF47240">
    <property type="entry name" value="Ferritin-like"/>
    <property type="match status" value="1"/>
</dbReference>
<name>A0A7X0LW02_9BACI</name>
<evidence type="ECO:0000259" key="1">
    <source>
        <dbReference type="Pfam" id="PF09537"/>
    </source>
</evidence>
<dbReference type="AlphaFoldDB" id="A0A7X0LW02"/>
<accession>A0A7X0LW02</accession>
<dbReference type="CDD" id="cd00657">
    <property type="entry name" value="Ferritin_like"/>
    <property type="match status" value="1"/>
</dbReference>
<protein>
    <submittedName>
        <fullName evidence="2">Bacterioferritin</fullName>
        <ecNumber evidence="2">1.16.3.1</ecNumber>
    </submittedName>
</protein>
<dbReference type="InterPro" id="IPR012347">
    <property type="entry name" value="Ferritin-like"/>
</dbReference>
<dbReference type="EC" id="1.16.3.1" evidence="2"/>
<dbReference type="InterPro" id="IPR019052">
    <property type="entry name" value="DUF2383"/>
</dbReference>
<dbReference type="Gene3D" id="1.20.1260.10">
    <property type="match status" value="1"/>
</dbReference>
<dbReference type="RefSeq" id="WP_184526923.1">
    <property type="nucleotide sequence ID" value="NZ_JACHGK010000009.1"/>
</dbReference>
<evidence type="ECO:0000313" key="3">
    <source>
        <dbReference type="Proteomes" id="UP000531594"/>
    </source>
</evidence>
<dbReference type="Pfam" id="PF09537">
    <property type="entry name" value="DUF2383"/>
    <property type="match status" value="1"/>
</dbReference>
<feature type="domain" description="DUF2383" evidence="1">
    <location>
        <begin position="5"/>
        <end position="110"/>
    </location>
</feature>